<sequence>MVEHILLMVECVFVLCTTFALVIKTNSIMKEIKNVEKGENFTTVNVGKLNEIKEYELAMGNFSIPGKVFAGHALQATGAELSFQSLAAGQDYGTRHAHKTHEELYFILKGDGIFDVDGKRFPVSEGSIVRIAPNGKRAFKNTGSSEMLVLCVQYKANSFSDDDEPLKDGIMLEANVKL</sequence>
<gene>
    <name evidence="4" type="ORF">NCTC13043_00355</name>
</gene>
<dbReference type="Proteomes" id="UP000254235">
    <property type="component" value="Unassembled WGS sequence"/>
</dbReference>
<feature type="transmembrane region" description="Helical" evidence="2">
    <location>
        <begin position="6"/>
        <end position="23"/>
    </location>
</feature>
<organism evidence="4 5">
    <name type="scientific">Prevotella pallens</name>
    <dbReference type="NCBI Taxonomy" id="60133"/>
    <lineage>
        <taxon>Bacteria</taxon>
        <taxon>Pseudomonadati</taxon>
        <taxon>Bacteroidota</taxon>
        <taxon>Bacteroidia</taxon>
        <taxon>Bacteroidales</taxon>
        <taxon>Prevotellaceae</taxon>
        <taxon>Prevotella</taxon>
    </lineage>
</organism>
<evidence type="ECO:0000259" key="3">
    <source>
        <dbReference type="Pfam" id="PF07883"/>
    </source>
</evidence>
<accession>A0A379EZH4</accession>
<feature type="domain" description="Cupin type-2" evidence="3">
    <location>
        <begin position="83"/>
        <end position="152"/>
    </location>
</feature>
<keyword evidence="2" id="KW-0472">Membrane</keyword>
<dbReference type="AlphaFoldDB" id="A0A379EZH4"/>
<dbReference type="Pfam" id="PF07883">
    <property type="entry name" value="Cupin_2"/>
    <property type="match status" value="1"/>
</dbReference>
<protein>
    <submittedName>
        <fullName evidence="4">Uncharacterized conserved protein, contains double-stranded beta-helix domain</fullName>
    </submittedName>
</protein>
<dbReference type="PANTHER" id="PTHR35848:SF6">
    <property type="entry name" value="CUPIN TYPE-2 DOMAIN-CONTAINING PROTEIN"/>
    <property type="match status" value="1"/>
</dbReference>
<proteinExistence type="predicted"/>
<dbReference type="InterPro" id="IPR011051">
    <property type="entry name" value="RmlC_Cupin_sf"/>
</dbReference>
<reference evidence="4 5" key="1">
    <citation type="submission" date="2018-06" db="EMBL/GenBank/DDBJ databases">
        <authorList>
            <consortium name="Pathogen Informatics"/>
            <person name="Doyle S."/>
        </authorList>
    </citation>
    <scope>NUCLEOTIDE SEQUENCE [LARGE SCALE GENOMIC DNA]</scope>
    <source>
        <strain evidence="4 5">NCTC13043</strain>
    </source>
</reference>
<evidence type="ECO:0000256" key="2">
    <source>
        <dbReference type="SAM" id="Phobius"/>
    </source>
</evidence>
<evidence type="ECO:0000313" key="4">
    <source>
        <dbReference type="EMBL" id="SUC11504.1"/>
    </source>
</evidence>
<dbReference type="PANTHER" id="PTHR35848">
    <property type="entry name" value="OXALATE-BINDING PROTEIN"/>
    <property type="match status" value="1"/>
</dbReference>
<name>A0A379EZH4_9BACT</name>
<evidence type="ECO:0000256" key="1">
    <source>
        <dbReference type="ARBA" id="ARBA00022723"/>
    </source>
</evidence>
<dbReference type="GO" id="GO:0046872">
    <property type="term" value="F:metal ion binding"/>
    <property type="evidence" value="ECO:0007669"/>
    <property type="project" value="UniProtKB-KW"/>
</dbReference>
<evidence type="ECO:0000313" key="5">
    <source>
        <dbReference type="Proteomes" id="UP000254235"/>
    </source>
</evidence>
<dbReference type="SUPFAM" id="SSF51182">
    <property type="entry name" value="RmlC-like cupins"/>
    <property type="match status" value="1"/>
</dbReference>
<dbReference type="InterPro" id="IPR013096">
    <property type="entry name" value="Cupin_2"/>
</dbReference>
<keyword evidence="2" id="KW-0812">Transmembrane</keyword>
<keyword evidence="2" id="KW-1133">Transmembrane helix</keyword>
<dbReference type="EMBL" id="UGTP01000001">
    <property type="protein sequence ID" value="SUC11504.1"/>
    <property type="molecule type" value="Genomic_DNA"/>
</dbReference>
<keyword evidence="1" id="KW-0479">Metal-binding</keyword>
<dbReference type="Gene3D" id="2.60.120.10">
    <property type="entry name" value="Jelly Rolls"/>
    <property type="match status" value="1"/>
</dbReference>
<dbReference type="InterPro" id="IPR051610">
    <property type="entry name" value="GPI/OXD"/>
</dbReference>
<dbReference type="InterPro" id="IPR014710">
    <property type="entry name" value="RmlC-like_jellyroll"/>
</dbReference>